<dbReference type="Proteomes" id="UP000017246">
    <property type="component" value="Unassembled WGS sequence"/>
</dbReference>
<dbReference type="GO" id="GO:0005771">
    <property type="term" value="C:multivesicular body"/>
    <property type="evidence" value="ECO:0007669"/>
    <property type="project" value="TreeGrafter"/>
</dbReference>
<dbReference type="OrthoDB" id="391137at2759"/>
<accession>A0A068YAL4</accession>
<evidence type="ECO:0000313" key="13">
    <source>
        <dbReference type="Proteomes" id="UP000017246"/>
    </source>
</evidence>
<dbReference type="Pfam" id="PF18097">
    <property type="entry name" value="Vta1_C"/>
    <property type="match status" value="1"/>
</dbReference>
<dbReference type="EMBL" id="LN902845">
    <property type="protein sequence ID" value="CUT99645.1"/>
    <property type="molecule type" value="Genomic_DNA"/>
</dbReference>
<evidence type="ECO:0000256" key="2">
    <source>
        <dbReference type="ARBA" id="ARBA00004496"/>
    </source>
</evidence>
<keyword evidence="6" id="KW-0967">Endosome</keyword>
<evidence type="ECO:0000256" key="9">
    <source>
        <dbReference type="SAM" id="MobiDB-lite"/>
    </source>
</evidence>
<evidence type="ECO:0000256" key="5">
    <source>
        <dbReference type="ARBA" id="ARBA00022490"/>
    </source>
</evidence>
<comment type="subcellular location">
    <subcellularLocation>
        <location evidence="2">Cytoplasm</location>
    </subcellularLocation>
    <subcellularLocation>
        <location evidence="1">Endosome membrane</location>
        <topology evidence="1">Peripheral membrane protein</topology>
    </subcellularLocation>
</comment>
<protein>
    <recommendedName>
        <fullName evidence="14">Vacuolar protein sorting associated protein VTA1</fullName>
    </recommendedName>
</protein>
<dbReference type="InterPro" id="IPR041212">
    <property type="entry name" value="Vta1_C"/>
</dbReference>
<feature type="compositionally biased region" description="Basic and acidic residues" evidence="9">
    <location>
        <begin position="206"/>
        <end position="215"/>
    </location>
</feature>
<evidence type="ECO:0000256" key="6">
    <source>
        <dbReference type="ARBA" id="ARBA00022753"/>
    </source>
</evidence>
<dbReference type="Gene3D" id="1.25.40.270">
    <property type="entry name" value="Vacuolar protein sorting-associated protein vta1"/>
    <property type="match status" value="1"/>
</dbReference>
<evidence type="ECO:0000256" key="7">
    <source>
        <dbReference type="ARBA" id="ARBA00022927"/>
    </source>
</evidence>
<dbReference type="InterPro" id="IPR044538">
    <property type="entry name" value="Vta1-like"/>
</dbReference>
<keyword evidence="8" id="KW-0472">Membrane</keyword>
<feature type="domain" description="Vta1/callose synthase N-terminal" evidence="10">
    <location>
        <begin position="15"/>
        <end position="151"/>
    </location>
</feature>
<proteinExistence type="inferred from homology"/>
<dbReference type="PANTHER" id="PTHR46009:SF1">
    <property type="entry name" value="VACUOLAR PROTEIN SORTING-ASSOCIATED PROTEIN VTA1 HOMOLOG"/>
    <property type="match status" value="1"/>
</dbReference>
<evidence type="ECO:0000256" key="3">
    <source>
        <dbReference type="ARBA" id="ARBA00007895"/>
    </source>
</evidence>
<organism evidence="12 13">
    <name type="scientific">Echinococcus multilocularis</name>
    <name type="common">Fox tapeworm</name>
    <dbReference type="NCBI Taxonomy" id="6211"/>
    <lineage>
        <taxon>Eukaryota</taxon>
        <taxon>Metazoa</taxon>
        <taxon>Spiralia</taxon>
        <taxon>Lophotrochozoa</taxon>
        <taxon>Platyhelminthes</taxon>
        <taxon>Cestoda</taxon>
        <taxon>Eucestoda</taxon>
        <taxon>Cyclophyllidea</taxon>
        <taxon>Taeniidae</taxon>
        <taxon>Echinococcus</taxon>
    </lineage>
</organism>
<evidence type="ECO:0000259" key="10">
    <source>
        <dbReference type="Pfam" id="PF04652"/>
    </source>
</evidence>
<dbReference type="Gene3D" id="1.20.5.420">
    <property type="entry name" value="Immunoglobulin FC, subunit C"/>
    <property type="match status" value="1"/>
</dbReference>
<keyword evidence="13" id="KW-1185">Reference proteome</keyword>
<evidence type="ECO:0000256" key="8">
    <source>
        <dbReference type="ARBA" id="ARBA00023136"/>
    </source>
</evidence>
<reference evidence="12" key="1">
    <citation type="journal article" date="2013" name="Nature">
        <title>The genomes of four tapeworm species reveal adaptations to parasitism.</title>
        <authorList>
            <person name="Tsai I.J."/>
            <person name="Zarowiecki M."/>
            <person name="Holroyd N."/>
            <person name="Garciarrubio A."/>
            <person name="Sanchez-Flores A."/>
            <person name="Brooks K.L."/>
            <person name="Tracey A."/>
            <person name="Bobes R.J."/>
            <person name="Fragoso G."/>
            <person name="Sciutto E."/>
            <person name="Aslett M."/>
            <person name="Beasley H."/>
            <person name="Bennett H.M."/>
            <person name="Cai J."/>
            <person name="Camicia F."/>
            <person name="Clark R."/>
            <person name="Cucher M."/>
            <person name="De Silva N."/>
            <person name="Day T.A."/>
            <person name="Deplazes P."/>
            <person name="Estrada K."/>
            <person name="Fernandez C."/>
            <person name="Holland P.W."/>
            <person name="Hou J."/>
            <person name="Hu S."/>
            <person name="Huckvale T."/>
            <person name="Hung S.S."/>
            <person name="Kamenetzky L."/>
            <person name="Keane J.A."/>
            <person name="Kiss F."/>
            <person name="Koziol U."/>
            <person name="Lambert O."/>
            <person name="Liu K."/>
            <person name="Luo X."/>
            <person name="Luo Y."/>
            <person name="Macchiaroli N."/>
            <person name="Nichol S."/>
            <person name="Paps J."/>
            <person name="Parkinson J."/>
            <person name="Pouchkina-Stantcheva N."/>
            <person name="Riddiford N."/>
            <person name="Rosenzvit M."/>
            <person name="Salinas G."/>
            <person name="Wasmuth J.D."/>
            <person name="Zamanian M."/>
            <person name="Zheng Y."/>
            <person name="Cai X."/>
            <person name="Soberon X."/>
            <person name="Olson P.D."/>
            <person name="Laclette J.P."/>
            <person name="Brehm K."/>
            <person name="Berriman M."/>
            <person name="Garciarrubio A."/>
            <person name="Bobes R.J."/>
            <person name="Fragoso G."/>
            <person name="Sanchez-Flores A."/>
            <person name="Estrada K."/>
            <person name="Cevallos M.A."/>
            <person name="Morett E."/>
            <person name="Gonzalez V."/>
            <person name="Portillo T."/>
            <person name="Ochoa-Leyva A."/>
            <person name="Jose M.V."/>
            <person name="Sciutto E."/>
            <person name="Landa A."/>
            <person name="Jimenez L."/>
            <person name="Valdes V."/>
            <person name="Carrero J.C."/>
            <person name="Larralde C."/>
            <person name="Morales-Montor J."/>
            <person name="Limon-Lason J."/>
            <person name="Soberon X."/>
            <person name="Laclette J.P."/>
        </authorList>
    </citation>
    <scope>NUCLEOTIDE SEQUENCE [LARGE SCALE GENOMIC DNA]</scope>
</reference>
<dbReference type="GO" id="GO:0032511">
    <property type="term" value="P:late endosome to vacuole transport via multivesicular body sorting pathway"/>
    <property type="evidence" value="ECO:0007669"/>
    <property type="project" value="InterPro"/>
</dbReference>
<dbReference type="InterPro" id="IPR023175">
    <property type="entry name" value="Vta1/CALS_N_sf"/>
</dbReference>
<comment type="similarity">
    <text evidence="3">Belongs to the VTA1 family.</text>
</comment>
<feature type="domain" description="Vta1 C-terminal" evidence="11">
    <location>
        <begin position="217"/>
        <end position="252"/>
    </location>
</feature>
<dbReference type="AlphaFoldDB" id="A0A068YAL4"/>
<keyword evidence="7" id="KW-0653">Protein transport</keyword>
<dbReference type="GO" id="GO:0015031">
    <property type="term" value="P:protein transport"/>
    <property type="evidence" value="ECO:0007669"/>
    <property type="project" value="UniProtKB-KW"/>
</dbReference>
<evidence type="ECO:0000259" key="11">
    <source>
        <dbReference type="Pfam" id="PF18097"/>
    </source>
</evidence>
<evidence type="ECO:0000313" key="12">
    <source>
        <dbReference type="EMBL" id="CUT99645.1"/>
    </source>
</evidence>
<sequence length="255" mass="28148">MALAKPPEVLKKFGRICKLAQDNEESDPVITYYCRLYVASMGLKPEFKCKESRDFITKLLDYLSEAKKANAEDPLYTEEKVGLEYVERQALDHFTVAFKKDEAGDFGSPTLNSFLTAAALLEVLTLNGETNAELTNARKYAKYKVLYLIDCKRRNVKPVAGPLREGDASVTPNIAGLHQDPLPPTTIKSKQDPAPAEPAEHGSGSHGEDKSGELSVDTCEKATKAAKFAISCLQYKDRDSAINYLKEALSLLSEH</sequence>
<keyword evidence="5" id="KW-0963">Cytoplasm</keyword>
<name>A0A068YAL4_ECHMU</name>
<dbReference type="InterPro" id="IPR039431">
    <property type="entry name" value="Vta1/CALS_N"/>
</dbReference>
<dbReference type="Pfam" id="PF04652">
    <property type="entry name" value="Vta1"/>
    <property type="match status" value="1"/>
</dbReference>
<evidence type="ECO:0000256" key="1">
    <source>
        <dbReference type="ARBA" id="ARBA00004481"/>
    </source>
</evidence>
<dbReference type="STRING" id="6211.A0A068YAL4"/>
<dbReference type="eggNOG" id="KOG0917">
    <property type="taxonomic scope" value="Eukaryota"/>
</dbReference>
<dbReference type="OMA" id="NECICND"/>
<dbReference type="GO" id="GO:0010008">
    <property type="term" value="C:endosome membrane"/>
    <property type="evidence" value="ECO:0007669"/>
    <property type="project" value="UniProtKB-SubCell"/>
</dbReference>
<evidence type="ECO:0008006" key="14">
    <source>
        <dbReference type="Google" id="ProtNLM"/>
    </source>
</evidence>
<evidence type="ECO:0000256" key="4">
    <source>
        <dbReference type="ARBA" id="ARBA00022448"/>
    </source>
</evidence>
<dbReference type="PANTHER" id="PTHR46009">
    <property type="entry name" value="VACUOLAR PROTEIN SORTING-ASSOCIATED PROTEIN VTA1 HOMOLOG"/>
    <property type="match status" value="1"/>
</dbReference>
<feature type="region of interest" description="Disordered" evidence="9">
    <location>
        <begin position="160"/>
        <end position="215"/>
    </location>
</feature>
<reference evidence="12" key="2">
    <citation type="submission" date="2015-11" db="EMBL/GenBank/DDBJ databases">
        <authorList>
            <person name="Zhang Y."/>
            <person name="Guo Z."/>
        </authorList>
    </citation>
    <scope>NUCLEOTIDE SEQUENCE</scope>
</reference>
<keyword evidence="4" id="KW-0813">Transport</keyword>